<feature type="compositionally biased region" description="Basic and acidic residues" evidence="1">
    <location>
        <begin position="7"/>
        <end position="16"/>
    </location>
</feature>
<evidence type="ECO:0000313" key="3">
    <source>
        <dbReference type="Proteomes" id="UP000499080"/>
    </source>
</evidence>
<proteinExistence type="predicted"/>
<name>A0A4Y2J2K8_ARAVE</name>
<dbReference type="EMBL" id="BGPR01003077">
    <property type="protein sequence ID" value="GBM83412.1"/>
    <property type="molecule type" value="Genomic_DNA"/>
</dbReference>
<gene>
    <name evidence="2" type="ORF">AVEN_201766_1</name>
</gene>
<dbReference type="Proteomes" id="UP000499080">
    <property type="component" value="Unassembled WGS sequence"/>
</dbReference>
<dbReference type="AlphaFoldDB" id="A0A4Y2J2K8"/>
<evidence type="ECO:0000313" key="2">
    <source>
        <dbReference type="EMBL" id="GBM83412.1"/>
    </source>
</evidence>
<organism evidence="2 3">
    <name type="scientific">Araneus ventricosus</name>
    <name type="common">Orbweaver spider</name>
    <name type="synonym">Epeira ventricosa</name>
    <dbReference type="NCBI Taxonomy" id="182803"/>
    <lineage>
        <taxon>Eukaryota</taxon>
        <taxon>Metazoa</taxon>
        <taxon>Ecdysozoa</taxon>
        <taxon>Arthropoda</taxon>
        <taxon>Chelicerata</taxon>
        <taxon>Arachnida</taxon>
        <taxon>Araneae</taxon>
        <taxon>Araneomorphae</taxon>
        <taxon>Entelegynae</taxon>
        <taxon>Araneoidea</taxon>
        <taxon>Araneidae</taxon>
        <taxon>Araneus</taxon>
    </lineage>
</organism>
<feature type="region of interest" description="Disordered" evidence="1">
    <location>
        <begin position="1"/>
        <end position="24"/>
    </location>
</feature>
<protein>
    <submittedName>
        <fullName evidence="2">Uncharacterized protein</fullName>
    </submittedName>
</protein>
<accession>A0A4Y2J2K8</accession>
<sequence>MFHIRGGRGDPVERPRLRSRRAPGSKLDSIEYQPCMWACFVPNHTQWRYALPPVWCGSLERGYQPRHRLPTTAPNNEASPKTALVLLQVETLILSRSN</sequence>
<keyword evidence="3" id="KW-1185">Reference proteome</keyword>
<evidence type="ECO:0000256" key="1">
    <source>
        <dbReference type="SAM" id="MobiDB-lite"/>
    </source>
</evidence>
<comment type="caution">
    <text evidence="2">The sequence shown here is derived from an EMBL/GenBank/DDBJ whole genome shotgun (WGS) entry which is preliminary data.</text>
</comment>
<reference evidence="2 3" key="1">
    <citation type="journal article" date="2019" name="Sci. Rep.">
        <title>Orb-weaving spider Araneus ventricosus genome elucidates the spidroin gene catalogue.</title>
        <authorList>
            <person name="Kono N."/>
            <person name="Nakamura H."/>
            <person name="Ohtoshi R."/>
            <person name="Moran D.A.P."/>
            <person name="Shinohara A."/>
            <person name="Yoshida Y."/>
            <person name="Fujiwara M."/>
            <person name="Mori M."/>
            <person name="Tomita M."/>
            <person name="Arakawa K."/>
        </authorList>
    </citation>
    <scope>NUCLEOTIDE SEQUENCE [LARGE SCALE GENOMIC DNA]</scope>
</reference>